<dbReference type="EMBL" id="CATQJL010000305">
    <property type="protein sequence ID" value="CAJ0603852.1"/>
    <property type="molecule type" value="Genomic_DNA"/>
</dbReference>
<organism evidence="4 5">
    <name type="scientific">Cylicocyclus nassatus</name>
    <name type="common">Nematode worm</name>
    <dbReference type="NCBI Taxonomy" id="53992"/>
    <lineage>
        <taxon>Eukaryota</taxon>
        <taxon>Metazoa</taxon>
        <taxon>Ecdysozoa</taxon>
        <taxon>Nematoda</taxon>
        <taxon>Chromadorea</taxon>
        <taxon>Rhabditida</taxon>
        <taxon>Rhabditina</taxon>
        <taxon>Rhabditomorpha</taxon>
        <taxon>Strongyloidea</taxon>
        <taxon>Strongylidae</taxon>
        <taxon>Cylicocyclus</taxon>
    </lineage>
</organism>
<feature type="domain" description="DDE Tnp4" evidence="3">
    <location>
        <begin position="65"/>
        <end position="136"/>
    </location>
</feature>
<accession>A0AA36H509</accession>
<dbReference type="InterPro" id="IPR027806">
    <property type="entry name" value="HARBI1_dom"/>
</dbReference>
<dbReference type="Pfam" id="PF13359">
    <property type="entry name" value="DDE_Tnp_4"/>
    <property type="match status" value="1"/>
</dbReference>
<evidence type="ECO:0000256" key="2">
    <source>
        <dbReference type="ARBA" id="ARBA00022723"/>
    </source>
</evidence>
<dbReference type="GO" id="GO:0046872">
    <property type="term" value="F:metal ion binding"/>
    <property type="evidence" value="ECO:0007669"/>
    <property type="project" value="UniProtKB-KW"/>
</dbReference>
<dbReference type="Proteomes" id="UP001176961">
    <property type="component" value="Unassembled WGS sequence"/>
</dbReference>
<evidence type="ECO:0000256" key="1">
    <source>
        <dbReference type="ARBA" id="ARBA00001968"/>
    </source>
</evidence>
<keyword evidence="2" id="KW-0479">Metal-binding</keyword>
<reference evidence="4" key="1">
    <citation type="submission" date="2023-07" db="EMBL/GenBank/DDBJ databases">
        <authorList>
            <consortium name="CYATHOMIX"/>
        </authorList>
    </citation>
    <scope>NUCLEOTIDE SEQUENCE</scope>
    <source>
        <strain evidence="4">N/A</strain>
    </source>
</reference>
<evidence type="ECO:0000259" key="3">
    <source>
        <dbReference type="Pfam" id="PF13359"/>
    </source>
</evidence>
<dbReference type="AlphaFoldDB" id="A0AA36H509"/>
<sequence length="184" mass="20975">MSFTAFALDMGCGVSTVSEIVRDVIESIITELHEEAFPPVTREMLTRVARRTQAIHDYPRAAGFMDGKHICIRRPADSGSNYWNYKHYYSIMLLAWCDTDYRILAYDVGSGGRAGDAGVYRNSAIKEFLESNDEVFPPTRELGTVGPVQYHILQWRIRTELQNDKAIQREGTKYSRSKAFQPNL</sequence>
<keyword evidence="5" id="KW-1185">Reference proteome</keyword>
<evidence type="ECO:0000313" key="5">
    <source>
        <dbReference type="Proteomes" id="UP001176961"/>
    </source>
</evidence>
<protein>
    <recommendedName>
        <fullName evidence="3">DDE Tnp4 domain-containing protein</fullName>
    </recommendedName>
</protein>
<gene>
    <name evidence="4" type="ORF">CYNAS_LOCUS15835</name>
</gene>
<evidence type="ECO:0000313" key="4">
    <source>
        <dbReference type="EMBL" id="CAJ0603852.1"/>
    </source>
</evidence>
<comment type="cofactor">
    <cofactor evidence="1">
        <name>a divalent metal cation</name>
        <dbReference type="ChEBI" id="CHEBI:60240"/>
    </cofactor>
</comment>
<comment type="caution">
    <text evidence="4">The sequence shown here is derived from an EMBL/GenBank/DDBJ whole genome shotgun (WGS) entry which is preliminary data.</text>
</comment>
<name>A0AA36H509_CYLNA</name>
<proteinExistence type="predicted"/>